<feature type="compositionally biased region" description="Acidic residues" evidence="2">
    <location>
        <begin position="310"/>
        <end position="323"/>
    </location>
</feature>
<dbReference type="PANTHER" id="PTHR34676">
    <property type="entry name" value="DUF4219 DOMAIN-CONTAINING PROTEIN-RELATED"/>
    <property type="match status" value="1"/>
</dbReference>
<keyword evidence="1" id="KW-0863">Zinc-finger</keyword>
<feature type="domain" description="CCHC-type" evidence="3">
    <location>
        <begin position="274"/>
        <end position="289"/>
    </location>
</feature>
<evidence type="ECO:0000256" key="1">
    <source>
        <dbReference type="PROSITE-ProRule" id="PRU00047"/>
    </source>
</evidence>
<dbReference type="PROSITE" id="PS50158">
    <property type="entry name" value="ZF_CCHC"/>
    <property type="match status" value="1"/>
</dbReference>
<feature type="region of interest" description="Disordered" evidence="2">
    <location>
        <begin position="332"/>
        <end position="355"/>
    </location>
</feature>
<dbReference type="Proteomes" id="UP000595140">
    <property type="component" value="Unassembled WGS sequence"/>
</dbReference>
<dbReference type="OrthoDB" id="686744at2759"/>
<feature type="region of interest" description="Disordered" evidence="2">
    <location>
        <begin position="561"/>
        <end position="591"/>
    </location>
</feature>
<keyword evidence="5" id="KW-1185">Reference proteome</keyword>
<dbReference type="GO" id="GO:0008270">
    <property type="term" value="F:zinc ion binding"/>
    <property type="evidence" value="ECO:0007669"/>
    <property type="project" value="UniProtKB-KW"/>
</dbReference>
<dbReference type="Pfam" id="PF14223">
    <property type="entry name" value="Retrotran_gag_2"/>
    <property type="match status" value="1"/>
</dbReference>
<sequence length="610" mass="69116">MGSSSRNLYAGIEEGQSTSRPLLFDGTNYTYWKERMRIYIRSTNFQLWLVIKNGEETPMKKVGEKLVPKTEDEFDAKDIKKVENYAKAINMLYCAVNPDDYRKISCCSTAKEMWDKLEVTYEGTDQVREAKIDFLTQDIEMFRMKEHEKIDDMFDRFSKIVNDLHALKKTYTDKDLVRKTLQSLTSEWRSKADAIYESINTSNVTIDGLRGNLKTYESTILNPSLNDQGKGIALKASKEPAMNDSSDEDEVKLVMKKFCKLLRKKEKVEDDLVCYGCGKAGHIKNKCPRSGRNARHFKKQRAYISWGGDSGDESSEEEEEEEANPCLIAQEEEESANNENQEASKKKVTVEASSSAPKPFPYLDGSFLEFGSEEELNRFLTHFAKRPISPPRVLPELYPQQKGYHDLDNQLQASGLPIRGDDIATYGGDDWILNNEAVVIRELGITNLIRHSGAPTIHSAPPDKRLLLYIITWILRPQDSSHTSLFNEYLKAIHAIIHGASINWAKFVMIHMADCASLATEWSLPYAFLVMDIIVASDIHIAEQDTKMTKIWIIQDSTFRKKSGDRDNSGSSRACASTRTPAHTPARASLHVTPSSVQVSSPFRTKVLIC</sequence>
<dbReference type="InterPro" id="IPR001878">
    <property type="entry name" value="Znf_CCHC"/>
</dbReference>
<keyword evidence="1" id="KW-0862">Zinc</keyword>
<dbReference type="SUPFAM" id="SSF57756">
    <property type="entry name" value="Retrovirus zinc finger-like domains"/>
    <property type="match status" value="1"/>
</dbReference>
<accession>A0A484MRI1</accession>
<dbReference type="InterPro" id="IPR036875">
    <property type="entry name" value="Znf_CCHC_sf"/>
</dbReference>
<feature type="compositionally biased region" description="Polar residues" evidence="2">
    <location>
        <begin position="569"/>
        <end position="581"/>
    </location>
</feature>
<evidence type="ECO:0000259" key="3">
    <source>
        <dbReference type="PROSITE" id="PS50158"/>
    </source>
</evidence>
<feature type="region of interest" description="Disordered" evidence="2">
    <location>
        <begin position="305"/>
        <end position="324"/>
    </location>
</feature>
<dbReference type="AlphaFoldDB" id="A0A484MRI1"/>
<name>A0A484MRI1_9ASTE</name>
<evidence type="ECO:0000313" key="5">
    <source>
        <dbReference type="Proteomes" id="UP000595140"/>
    </source>
</evidence>
<gene>
    <name evidence="4" type="ORF">CCAM_LOCUS32572</name>
</gene>
<dbReference type="SMART" id="SM00343">
    <property type="entry name" value="ZnF_C2HC"/>
    <property type="match status" value="1"/>
</dbReference>
<reference evidence="4 5" key="1">
    <citation type="submission" date="2018-04" db="EMBL/GenBank/DDBJ databases">
        <authorList>
            <person name="Vogel A."/>
        </authorList>
    </citation>
    <scope>NUCLEOTIDE SEQUENCE [LARGE SCALE GENOMIC DNA]</scope>
</reference>
<dbReference type="PANTHER" id="PTHR34676:SF15">
    <property type="entry name" value="ZINC FINGER, CCHC-TYPE-RELATED"/>
    <property type="match status" value="1"/>
</dbReference>
<protein>
    <recommendedName>
        <fullName evidence="3">CCHC-type domain-containing protein</fullName>
    </recommendedName>
</protein>
<keyword evidence="1" id="KW-0479">Metal-binding</keyword>
<organism evidence="4 5">
    <name type="scientific">Cuscuta campestris</name>
    <dbReference type="NCBI Taxonomy" id="132261"/>
    <lineage>
        <taxon>Eukaryota</taxon>
        <taxon>Viridiplantae</taxon>
        <taxon>Streptophyta</taxon>
        <taxon>Embryophyta</taxon>
        <taxon>Tracheophyta</taxon>
        <taxon>Spermatophyta</taxon>
        <taxon>Magnoliopsida</taxon>
        <taxon>eudicotyledons</taxon>
        <taxon>Gunneridae</taxon>
        <taxon>Pentapetalae</taxon>
        <taxon>asterids</taxon>
        <taxon>lamiids</taxon>
        <taxon>Solanales</taxon>
        <taxon>Convolvulaceae</taxon>
        <taxon>Cuscuteae</taxon>
        <taxon>Cuscuta</taxon>
        <taxon>Cuscuta subgen. Grammica</taxon>
        <taxon>Cuscuta sect. Cleistogrammica</taxon>
    </lineage>
</organism>
<evidence type="ECO:0000256" key="2">
    <source>
        <dbReference type="SAM" id="MobiDB-lite"/>
    </source>
</evidence>
<dbReference type="GO" id="GO:0003676">
    <property type="term" value="F:nucleic acid binding"/>
    <property type="evidence" value="ECO:0007669"/>
    <property type="project" value="InterPro"/>
</dbReference>
<proteinExistence type="predicted"/>
<dbReference type="EMBL" id="OOIL02004203">
    <property type="protein sequence ID" value="VFQ90796.1"/>
    <property type="molecule type" value="Genomic_DNA"/>
</dbReference>
<evidence type="ECO:0000313" key="4">
    <source>
        <dbReference type="EMBL" id="VFQ90796.1"/>
    </source>
</evidence>